<comment type="similarity">
    <text evidence="2">Belongs to the SusD family.</text>
</comment>
<dbReference type="Pfam" id="PF14322">
    <property type="entry name" value="SusD-like_3"/>
    <property type="match status" value="1"/>
</dbReference>
<name>A0A5D3ECM9_9BACE</name>
<keyword evidence="5" id="KW-0998">Cell outer membrane</keyword>
<evidence type="ECO:0000259" key="7">
    <source>
        <dbReference type="Pfam" id="PF07980"/>
    </source>
</evidence>
<keyword evidence="6" id="KW-1133">Transmembrane helix</keyword>
<evidence type="ECO:0000256" key="1">
    <source>
        <dbReference type="ARBA" id="ARBA00004442"/>
    </source>
</evidence>
<evidence type="ECO:0000256" key="2">
    <source>
        <dbReference type="ARBA" id="ARBA00006275"/>
    </source>
</evidence>
<dbReference type="SUPFAM" id="SSF48452">
    <property type="entry name" value="TPR-like"/>
    <property type="match status" value="1"/>
</dbReference>
<evidence type="ECO:0000256" key="3">
    <source>
        <dbReference type="ARBA" id="ARBA00022729"/>
    </source>
</evidence>
<dbReference type="Proteomes" id="UP000324383">
    <property type="component" value="Unassembled WGS sequence"/>
</dbReference>
<accession>A0A5D3ECM9</accession>
<sequence length="549" mass="62965">MEEERMKQFYKKIVWLLGIGIVLGSCDHFLREEPRDKLPEEEAYNTLSNLYLNAVASLYTYIGGFEDSQGLQGTGRGVYDLNTFTTDEAIVPTRGGDWYDGGFWQGLFLHKWGIDNDAVQATWEYLYKVVMLCNKSLEKIDRFGDLHPDADLSVFRAEVRAIRAMYYYYLMDLFGSVPLVLSSSPSITEVSQSERRVVFDFVVKQLQQALPLLSDAHSNLSGPYYGRVTRPVAMFLLAKLALNAEIYTDNDWTDGNRPDGKNIFFEVGGNRLNAWQTVIAYCDRLKEAGYRLEPDYKANFAVFNESSVENIFTIPMNKTMYTNQMQYMFRSRHYNHAKAYGLGGENGPSATIEALEAFGYGTKNQDPRFDYCYFADIVYDLKGKPVLLDDGKTVLKYLPWKVALDVSNTPYMQTAGARMKKYEVDETGTKDGKLIENDIVLFRYADILLMKSEAKVRNGGNGDAELNEVRQRVNAPRRTATLENLLIERQLELAWEGWRRQDLIRFGMFTRAYNSRPQLPDEENGYTTVFPIPEKIRVMNTGWKQNPGY</sequence>
<gene>
    <name evidence="9" type="ORF">FNJ60_08660</name>
</gene>
<dbReference type="GO" id="GO:0009279">
    <property type="term" value="C:cell outer membrane"/>
    <property type="evidence" value="ECO:0007669"/>
    <property type="project" value="UniProtKB-SubCell"/>
</dbReference>
<evidence type="ECO:0000313" key="10">
    <source>
        <dbReference type="Proteomes" id="UP000324383"/>
    </source>
</evidence>
<dbReference type="InterPro" id="IPR012944">
    <property type="entry name" value="SusD_RagB_dom"/>
</dbReference>
<keyword evidence="6" id="KW-0812">Transmembrane</keyword>
<dbReference type="Gene3D" id="1.25.40.390">
    <property type="match status" value="1"/>
</dbReference>
<dbReference type="Pfam" id="PF07980">
    <property type="entry name" value="SusD_RagB"/>
    <property type="match status" value="1"/>
</dbReference>
<feature type="domain" description="RagB/SusD" evidence="7">
    <location>
        <begin position="309"/>
        <end position="549"/>
    </location>
</feature>
<dbReference type="AlphaFoldDB" id="A0A5D3ECM9"/>
<comment type="caution">
    <text evidence="9">The sequence shown here is derived from an EMBL/GenBank/DDBJ whole genome shotgun (WGS) entry which is preliminary data.</text>
</comment>
<dbReference type="EMBL" id="VKLW01000017">
    <property type="protein sequence ID" value="TYK33321.1"/>
    <property type="molecule type" value="Genomic_DNA"/>
</dbReference>
<keyword evidence="10" id="KW-1185">Reference proteome</keyword>
<reference evidence="9 10" key="1">
    <citation type="submission" date="2019-07" db="EMBL/GenBank/DDBJ databases">
        <title>Draft Genome Sequences of Bacteroides pyogenes Strains Isolated from the Uterus Holstein Dairy Cows with Metritis.</title>
        <authorList>
            <person name="Cunha F."/>
            <person name="Galvao K.N."/>
            <person name="Jeon S.J."/>
            <person name="Jeong K.C."/>
        </authorList>
    </citation>
    <scope>NUCLEOTIDE SEQUENCE [LARGE SCALE GENOMIC DNA]</scope>
    <source>
        <strain evidence="9 10">KG-31</strain>
    </source>
</reference>
<comment type="subcellular location">
    <subcellularLocation>
        <location evidence="1">Cell outer membrane</location>
    </subcellularLocation>
</comment>
<dbReference type="InterPro" id="IPR011990">
    <property type="entry name" value="TPR-like_helical_dom_sf"/>
</dbReference>
<evidence type="ECO:0000256" key="4">
    <source>
        <dbReference type="ARBA" id="ARBA00023136"/>
    </source>
</evidence>
<feature type="domain" description="SusD-like N-terminal" evidence="8">
    <location>
        <begin position="108"/>
        <end position="240"/>
    </location>
</feature>
<feature type="transmembrane region" description="Helical" evidence="6">
    <location>
        <begin position="12"/>
        <end position="30"/>
    </location>
</feature>
<keyword evidence="3" id="KW-0732">Signal</keyword>
<evidence type="ECO:0000256" key="6">
    <source>
        <dbReference type="SAM" id="Phobius"/>
    </source>
</evidence>
<evidence type="ECO:0000313" key="9">
    <source>
        <dbReference type="EMBL" id="TYK33321.1"/>
    </source>
</evidence>
<evidence type="ECO:0000256" key="5">
    <source>
        <dbReference type="ARBA" id="ARBA00023237"/>
    </source>
</evidence>
<evidence type="ECO:0000259" key="8">
    <source>
        <dbReference type="Pfam" id="PF14322"/>
    </source>
</evidence>
<protein>
    <submittedName>
        <fullName evidence="9">RagB/SusD family nutrient uptake outer membrane protein</fullName>
    </submittedName>
</protein>
<organism evidence="9 10">
    <name type="scientific">Bacteroides pyogenes</name>
    <dbReference type="NCBI Taxonomy" id="310300"/>
    <lineage>
        <taxon>Bacteria</taxon>
        <taxon>Pseudomonadati</taxon>
        <taxon>Bacteroidota</taxon>
        <taxon>Bacteroidia</taxon>
        <taxon>Bacteroidales</taxon>
        <taxon>Bacteroidaceae</taxon>
        <taxon>Bacteroides</taxon>
    </lineage>
</organism>
<dbReference type="PROSITE" id="PS51257">
    <property type="entry name" value="PROKAR_LIPOPROTEIN"/>
    <property type="match status" value="1"/>
</dbReference>
<keyword evidence="4 6" id="KW-0472">Membrane</keyword>
<dbReference type="InterPro" id="IPR033985">
    <property type="entry name" value="SusD-like_N"/>
</dbReference>
<proteinExistence type="inferred from homology"/>